<sequence>MKRVDNPELKRLVLNHLADQYNIKEVREPNHLSSYVYCRTRTFLDQKQTTEPTDEEVMLFAIGYGLQDVLTPKDAIAPVYEQDGIIYRPDMSFNPAASEVEQLVELKTTRKSAKNHFMDEYLPLTWLDYMMGGCYIRGTQQYDLIILYLMGNYAPPFPQLYCDTFYFDKLELEENWKKIVEHKQVLEEALASDQPPTPFQHCYEWECKYCRYNLVCQTIASATGVDNKQLEEDRKLWD</sequence>
<organism evidence="1">
    <name type="scientific">marine sediment metagenome</name>
    <dbReference type="NCBI Taxonomy" id="412755"/>
    <lineage>
        <taxon>unclassified sequences</taxon>
        <taxon>metagenomes</taxon>
        <taxon>ecological metagenomes</taxon>
    </lineage>
</organism>
<dbReference type="InterPro" id="IPR011604">
    <property type="entry name" value="PDDEXK-like_dom_sf"/>
</dbReference>
<reference evidence="1" key="1">
    <citation type="journal article" date="2015" name="Nature">
        <title>Complex archaea that bridge the gap between prokaryotes and eukaryotes.</title>
        <authorList>
            <person name="Spang A."/>
            <person name="Saw J.H."/>
            <person name="Jorgensen S.L."/>
            <person name="Zaremba-Niedzwiedzka K."/>
            <person name="Martijn J."/>
            <person name="Lind A.E."/>
            <person name="van Eijk R."/>
            <person name="Schleper C."/>
            <person name="Guy L."/>
            <person name="Ettema T.J."/>
        </authorList>
    </citation>
    <scope>NUCLEOTIDE SEQUENCE</scope>
</reference>
<proteinExistence type="predicted"/>
<evidence type="ECO:0008006" key="2">
    <source>
        <dbReference type="Google" id="ProtNLM"/>
    </source>
</evidence>
<dbReference type="AlphaFoldDB" id="A0A0F9R1Y5"/>
<dbReference type="Gene3D" id="3.90.320.10">
    <property type="match status" value="1"/>
</dbReference>
<protein>
    <recommendedName>
        <fullName evidence="2">PD-(D/E)XK endonuclease-like domain-containing protein</fullName>
    </recommendedName>
</protein>
<comment type="caution">
    <text evidence="1">The sequence shown here is derived from an EMBL/GenBank/DDBJ whole genome shotgun (WGS) entry which is preliminary data.</text>
</comment>
<accession>A0A0F9R1Y5</accession>
<gene>
    <name evidence="1" type="ORF">LCGC14_0947460</name>
</gene>
<name>A0A0F9R1Y5_9ZZZZ</name>
<evidence type="ECO:0000313" key="1">
    <source>
        <dbReference type="EMBL" id="KKN19281.1"/>
    </source>
</evidence>
<dbReference type="EMBL" id="LAZR01003350">
    <property type="protein sequence ID" value="KKN19281.1"/>
    <property type="molecule type" value="Genomic_DNA"/>
</dbReference>